<gene>
    <name evidence="1" type="ORF">FALBO_4244</name>
</gene>
<evidence type="ECO:0000313" key="2">
    <source>
        <dbReference type="Proteomes" id="UP000554235"/>
    </source>
</evidence>
<proteinExistence type="predicted"/>
<accession>A0A8H4LIQ4</accession>
<keyword evidence="2" id="KW-1185">Reference proteome</keyword>
<protein>
    <submittedName>
        <fullName evidence="1">Uncharacterized protein</fullName>
    </submittedName>
</protein>
<dbReference type="EMBL" id="JAADYS010000550">
    <property type="protein sequence ID" value="KAF4468863.1"/>
    <property type="molecule type" value="Genomic_DNA"/>
</dbReference>
<reference evidence="1 2" key="1">
    <citation type="submission" date="2020-01" db="EMBL/GenBank/DDBJ databases">
        <title>Identification and distribution of gene clusters putatively required for synthesis of sphingolipid metabolism inhibitors in phylogenetically diverse species of the filamentous fungus Fusarium.</title>
        <authorList>
            <person name="Kim H.-S."/>
            <person name="Busman M."/>
            <person name="Brown D.W."/>
            <person name="Divon H."/>
            <person name="Uhlig S."/>
            <person name="Proctor R.H."/>
        </authorList>
    </citation>
    <scope>NUCLEOTIDE SEQUENCE [LARGE SCALE GENOMIC DNA]</scope>
    <source>
        <strain evidence="1 2">NRRL 20459</strain>
    </source>
</reference>
<name>A0A8H4LIQ4_9HYPO</name>
<evidence type="ECO:0000313" key="1">
    <source>
        <dbReference type="EMBL" id="KAF4468863.1"/>
    </source>
</evidence>
<organism evidence="1 2">
    <name type="scientific">Fusarium albosuccineum</name>
    <dbReference type="NCBI Taxonomy" id="1237068"/>
    <lineage>
        <taxon>Eukaryota</taxon>
        <taxon>Fungi</taxon>
        <taxon>Dikarya</taxon>
        <taxon>Ascomycota</taxon>
        <taxon>Pezizomycotina</taxon>
        <taxon>Sordariomycetes</taxon>
        <taxon>Hypocreomycetidae</taxon>
        <taxon>Hypocreales</taxon>
        <taxon>Nectriaceae</taxon>
        <taxon>Fusarium</taxon>
        <taxon>Fusarium decemcellulare species complex</taxon>
    </lineage>
</organism>
<dbReference type="AlphaFoldDB" id="A0A8H4LIQ4"/>
<dbReference type="Proteomes" id="UP000554235">
    <property type="component" value="Unassembled WGS sequence"/>
</dbReference>
<sequence length="77" mass="8231">MATGNQNNPPDSLLDLVQAVRLASSPLIEPCQEKGGKLLRVTLLLSRIGPAGPEAELAIDKPGRKLSELGSHQVEEY</sequence>
<comment type="caution">
    <text evidence="1">The sequence shown here is derived from an EMBL/GenBank/DDBJ whole genome shotgun (WGS) entry which is preliminary data.</text>
</comment>